<evidence type="ECO:0000256" key="1">
    <source>
        <dbReference type="SAM" id="MobiDB-lite"/>
    </source>
</evidence>
<feature type="compositionally biased region" description="Basic and acidic residues" evidence="1">
    <location>
        <begin position="94"/>
        <end position="106"/>
    </location>
</feature>
<reference evidence="2" key="1">
    <citation type="submission" date="2014-11" db="EMBL/GenBank/DDBJ databases">
        <authorList>
            <person name="Otto D Thomas"/>
            <person name="Naeem Raeece"/>
        </authorList>
    </citation>
    <scope>NUCLEOTIDE SEQUENCE</scope>
</reference>
<dbReference type="AlphaFoldDB" id="A0A0G4FLE5"/>
<feature type="compositionally biased region" description="Polar residues" evidence="1">
    <location>
        <begin position="123"/>
        <end position="132"/>
    </location>
</feature>
<evidence type="ECO:0000313" key="2">
    <source>
        <dbReference type="EMBL" id="CEM14829.1"/>
    </source>
</evidence>
<feature type="region of interest" description="Disordered" evidence="1">
    <location>
        <begin position="1"/>
        <end position="72"/>
    </location>
</feature>
<name>A0A0G4FLE5_9ALVE</name>
<accession>A0A0G4FLE5</accession>
<organism evidence="2">
    <name type="scientific">Chromera velia CCMP2878</name>
    <dbReference type="NCBI Taxonomy" id="1169474"/>
    <lineage>
        <taxon>Eukaryota</taxon>
        <taxon>Sar</taxon>
        <taxon>Alveolata</taxon>
        <taxon>Colpodellida</taxon>
        <taxon>Chromeraceae</taxon>
        <taxon>Chromera</taxon>
    </lineage>
</organism>
<feature type="compositionally biased region" description="Basic and acidic residues" evidence="1">
    <location>
        <begin position="26"/>
        <end position="66"/>
    </location>
</feature>
<gene>
    <name evidence="2" type="ORF">Cvel_17632</name>
</gene>
<feature type="compositionally biased region" description="Acidic residues" evidence="1">
    <location>
        <begin position="1"/>
        <end position="25"/>
    </location>
</feature>
<dbReference type="VEuPathDB" id="CryptoDB:Cvel_17632"/>
<proteinExistence type="predicted"/>
<dbReference type="PhylomeDB" id="A0A0G4FLE5"/>
<protein>
    <submittedName>
        <fullName evidence="2">Uncharacterized protein</fullName>
    </submittedName>
</protein>
<dbReference type="EMBL" id="CDMZ01000462">
    <property type="protein sequence ID" value="CEM14829.1"/>
    <property type="molecule type" value="Genomic_DNA"/>
</dbReference>
<sequence length="162" mass="18455">MEGEEEERDEEEDEEKEDEEDTKEAEEERTVFETAKEEETAPIQQERDQGKQQKNEEGEKDKEPPKLSDGVSLGMRSRLGIFWYDAACSFRPLGLKEETERVKRGETNLVLQEDNDSDSSDSQTAEAENEQNPRPPTDNGRDADQQLDNLLLGYPDPGSDSD</sequence>
<feature type="region of interest" description="Disordered" evidence="1">
    <location>
        <begin position="93"/>
        <end position="162"/>
    </location>
</feature>